<gene>
    <name evidence="2" type="ORF">BDW47DRAFT_101509</name>
</gene>
<keyword evidence="3" id="KW-1185">Reference proteome</keyword>
<sequence length="265" mass="29240">MTITREKIRFQRPQIQRDHPHPMRPIHNTQYPLPPTNTHQPLKWESDTRIRHDRIEHSCLDLSPLFSDFTNSILKPFNQLPVTHRKRILHPPQLQPRPSLRKRNKPLLDGAVDSSKIDDDVSLPERQIMQDRVHTRRGVLDEHAGTGGHIEVLCDLATGFVEQGGLRAPDEGVGLGFGGRLVLAEGVLKGAGMGSEGAWLGFSIVREGKGGGGGLTVVEVLVGGVDEEVFAHGVAEGGGCGCECGGHCGSFEKWCRIERVVWRSR</sequence>
<dbReference type="GeneID" id="36518829"/>
<feature type="compositionally biased region" description="Polar residues" evidence="1">
    <location>
        <begin position="27"/>
        <end position="40"/>
    </location>
</feature>
<dbReference type="AlphaFoldDB" id="A0A2I2FHQ4"/>
<accession>A0A2I2FHQ4</accession>
<evidence type="ECO:0000256" key="1">
    <source>
        <dbReference type="SAM" id="MobiDB-lite"/>
    </source>
</evidence>
<protein>
    <submittedName>
        <fullName evidence="2">Uncharacterized protein</fullName>
    </submittedName>
</protein>
<evidence type="ECO:0000313" key="3">
    <source>
        <dbReference type="Proteomes" id="UP000234585"/>
    </source>
</evidence>
<feature type="region of interest" description="Disordered" evidence="1">
    <location>
        <begin position="85"/>
        <end position="116"/>
    </location>
</feature>
<name>A0A2I2FHQ4_ASPCN</name>
<dbReference type="Proteomes" id="UP000234585">
    <property type="component" value="Unassembled WGS sequence"/>
</dbReference>
<feature type="region of interest" description="Disordered" evidence="1">
    <location>
        <begin position="1"/>
        <end position="42"/>
    </location>
</feature>
<dbReference type="EMBL" id="KZ559125">
    <property type="protein sequence ID" value="PLB40167.1"/>
    <property type="molecule type" value="Genomic_DNA"/>
</dbReference>
<evidence type="ECO:0000313" key="2">
    <source>
        <dbReference type="EMBL" id="PLB40167.1"/>
    </source>
</evidence>
<reference evidence="2 3" key="1">
    <citation type="submission" date="2017-12" db="EMBL/GenBank/DDBJ databases">
        <authorList>
            <consortium name="DOE Joint Genome Institute"/>
            <person name="Haridas S."/>
            <person name="Kjaerbolling I."/>
            <person name="Vesth T.C."/>
            <person name="Frisvad J.C."/>
            <person name="Nybo J.L."/>
            <person name="Theobald S."/>
            <person name="Kuo A."/>
            <person name="Bowyer P."/>
            <person name="Matsuda Y."/>
            <person name="Mondo S."/>
            <person name="Lyhne E.K."/>
            <person name="Kogle M.E."/>
            <person name="Clum A."/>
            <person name="Lipzen A."/>
            <person name="Salamov A."/>
            <person name="Ngan C.Y."/>
            <person name="Daum C."/>
            <person name="Chiniquy J."/>
            <person name="Barry K."/>
            <person name="LaButti K."/>
            <person name="Simmons B.A."/>
            <person name="Magnuson J.K."/>
            <person name="Mortensen U.H."/>
            <person name="Larsen T.O."/>
            <person name="Grigoriev I.V."/>
            <person name="Baker S.E."/>
            <person name="Andersen M.R."/>
            <person name="Nordberg H.P."/>
            <person name="Cantor M.N."/>
            <person name="Hua S.X."/>
        </authorList>
    </citation>
    <scope>NUCLEOTIDE SEQUENCE [LARGE SCALE GENOMIC DNA]</scope>
    <source>
        <strain evidence="2 3">CBS 102.13</strain>
    </source>
</reference>
<proteinExistence type="predicted"/>
<organism evidence="2 3">
    <name type="scientific">Aspergillus candidus</name>
    <dbReference type="NCBI Taxonomy" id="41067"/>
    <lineage>
        <taxon>Eukaryota</taxon>
        <taxon>Fungi</taxon>
        <taxon>Dikarya</taxon>
        <taxon>Ascomycota</taxon>
        <taxon>Pezizomycotina</taxon>
        <taxon>Eurotiomycetes</taxon>
        <taxon>Eurotiomycetidae</taxon>
        <taxon>Eurotiales</taxon>
        <taxon>Aspergillaceae</taxon>
        <taxon>Aspergillus</taxon>
        <taxon>Aspergillus subgen. Circumdati</taxon>
    </lineage>
</organism>
<dbReference type="RefSeq" id="XP_024674179.1">
    <property type="nucleotide sequence ID" value="XM_024811669.1"/>
</dbReference>
<feature type="compositionally biased region" description="Basic and acidic residues" evidence="1">
    <location>
        <begin position="1"/>
        <end position="21"/>
    </location>
</feature>